<name>X1AP75_9ZZZZ</name>
<dbReference type="EMBL" id="BART01000024">
    <property type="protein sequence ID" value="GAG61676.1"/>
    <property type="molecule type" value="Genomic_DNA"/>
</dbReference>
<sequence>MLIDQVEVAKNRELLRNACVTLRACIQKISPPEHNIEEELALKLIPGSTSEDLNKSINKLFLYLKSKRVKVDPGLFGFRDLNKIISLFGAHPDREEELKKILGKRGVLELYKNEKWSNIHRNILQLYKKSLEGLLDAITKKNK</sequence>
<proteinExistence type="predicted"/>
<reference evidence="1" key="1">
    <citation type="journal article" date="2014" name="Front. Microbiol.">
        <title>High frequency of phylogenetically diverse reductive dehalogenase-homologous genes in deep subseafloor sedimentary metagenomes.</title>
        <authorList>
            <person name="Kawai M."/>
            <person name="Futagami T."/>
            <person name="Toyoda A."/>
            <person name="Takaki Y."/>
            <person name="Nishi S."/>
            <person name="Hori S."/>
            <person name="Arai W."/>
            <person name="Tsubouchi T."/>
            <person name="Morono Y."/>
            <person name="Uchiyama I."/>
            <person name="Ito T."/>
            <person name="Fujiyama A."/>
            <person name="Inagaki F."/>
            <person name="Takami H."/>
        </authorList>
    </citation>
    <scope>NUCLEOTIDE SEQUENCE</scope>
    <source>
        <strain evidence="1">Expedition CK06-06</strain>
    </source>
</reference>
<gene>
    <name evidence="1" type="ORF">S01H4_00216</name>
</gene>
<dbReference type="AlphaFoldDB" id="X1AP75"/>
<comment type="caution">
    <text evidence="1">The sequence shown here is derived from an EMBL/GenBank/DDBJ whole genome shotgun (WGS) entry which is preliminary data.</text>
</comment>
<protein>
    <submittedName>
        <fullName evidence="1">Uncharacterized protein</fullName>
    </submittedName>
</protein>
<evidence type="ECO:0000313" key="1">
    <source>
        <dbReference type="EMBL" id="GAG61676.1"/>
    </source>
</evidence>
<organism evidence="1">
    <name type="scientific">marine sediment metagenome</name>
    <dbReference type="NCBI Taxonomy" id="412755"/>
    <lineage>
        <taxon>unclassified sequences</taxon>
        <taxon>metagenomes</taxon>
        <taxon>ecological metagenomes</taxon>
    </lineage>
</organism>
<accession>X1AP75</accession>